<dbReference type="InterPro" id="IPR015797">
    <property type="entry name" value="NUDIX_hydrolase-like_dom_sf"/>
</dbReference>
<dbReference type="PANTHER" id="PTHR12992">
    <property type="entry name" value="NUDIX HYDROLASE"/>
    <property type="match status" value="1"/>
</dbReference>
<dbReference type="InterPro" id="IPR045121">
    <property type="entry name" value="CoAse"/>
</dbReference>
<comment type="cofactor">
    <cofactor evidence="1">
        <name>Mn(2+)</name>
        <dbReference type="ChEBI" id="CHEBI:29035"/>
    </cofactor>
</comment>
<evidence type="ECO:0000256" key="2">
    <source>
        <dbReference type="ARBA" id="ARBA00001946"/>
    </source>
</evidence>
<evidence type="ECO:0000256" key="4">
    <source>
        <dbReference type="ARBA" id="ARBA00022801"/>
    </source>
</evidence>
<dbReference type="CDD" id="cd03426">
    <property type="entry name" value="NUDIX_CoAse_Nudt7"/>
    <property type="match status" value="1"/>
</dbReference>
<keyword evidence="3" id="KW-0479">Metal-binding</keyword>
<dbReference type="SUPFAM" id="SSF55811">
    <property type="entry name" value="Nudix"/>
    <property type="match status" value="1"/>
</dbReference>
<dbReference type="Pfam" id="PF00293">
    <property type="entry name" value="NUDIX"/>
    <property type="match status" value="1"/>
</dbReference>
<dbReference type="InterPro" id="IPR000086">
    <property type="entry name" value="NUDIX_hydrolase_dom"/>
</dbReference>
<keyword evidence="6" id="KW-0464">Manganese</keyword>
<dbReference type="EMBL" id="BMGC01000021">
    <property type="protein sequence ID" value="GGB38227.1"/>
    <property type="molecule type" value="Genomic_DNA"/>
</dbReference>
<comment type="caution">
    <text evidence="8">The sequence shown here is derived from an EMBL/GenBank/DDBJ whole genome shotgun (WGS) entry which is preliminary data.</text>
</comment>
<evidence type="ECO:0000259" key="7">
    <source>
        <dbReference type="PROSITE" id="PS51462"/>
    </source>
</evidence>
<keyword evidence="5" id="KW-0460">Magnesium</keyword>
<gene>
    <name evidence="8" type="ORF">GCM10011489_27400</name>
</gene>
<dbReference type="AlphaFoldDB" id="A0A916TAP6"/>
<dbReference type="Proteomes" id="UP000621454">
    <property type="component" value="Unassembled WGS sequence"/>
</dbReference>
<sequence>MRRAAVAVIVAEIDGVRGIWLTRRPTRLRDHPGQFALPGGRLEAGEDAIDAALRETEEEIGVHLGPDAVLGLLDDYLTRSGYVMTPVVCWAGAGHVPTPSADEVAHLYFIPLSDLAVDPIFLRIPESDRPVIQLPLLGHRIHAPTAAVLYQFAEVVLAGRDTRVDQLEQPVFAWH</sequence>
<evidence type="ECO:0000256" key="6">
    <source>
        <dbReference type="ARBA" id="ARBA00023211"/>
    </source>
</evidence>
<comment type="cofactor">
    <cofactor evidence="2">
        <name>Mg(2+)</name>
        <dbReference type="ChEBI" id="CHEBI:18420"/>
    </cofactor>
</comment>
<evidence type="ECO:0000313" key="9">
    <source>
        <dbReference type="Proteomes" id="UP000621454"/>
    </source>
</evidence>
<evidence type="ECO:0000313" key="8">
    <source>
        <dbReference type="EMBL" id="GGB38227.1"/>
    </source>
</evidence>
<reference evidence="8" key="2">
    <citation type="submission" date="2020-09" db="EMBL/GenBank/DDBJ databases">
        <authorList>
            <person name="Sun Q."/>
            <person name="Zhou Y."/>
        </authorList>
    </citation>
    <scope>NUCLEOTIDE SEQUENCE</scope>
    <source>
        <strain evidence="8">CGMCC 1.12827</strain>
    </source>
</reference>
<keyword evidence="4" id="KW-0378">Hydrolase</keyword>
<accession>A0A916TAP6</accession>
<dbReference type="PANTHER" id="PTHR12992:SF11">
    <property type="entry name" value="MITOCHONDRIAL COENZYME A DIPHOSPHATASE NUDT8"/>
    <property type="match status" value="1"/>
</dbReference>
<name>A0A916TAP6_9ACTN</name>
<dbReference type="GO" id="GO:0010945">
    <property type="term" value="F:coenzyme A diphosphatase activity"/>
    <property type="evidence" value="ECO:0007669"/>
    <property type="project" value="InterPro"/>
</dbReference>
<feature type="domain" description="Nudix hydrolase" evidence="7">
    <location>
        <begin position="1"/>
        <end position="136"/>
    </location>
</feature>
<keyword evidence="9" id="KW-1185">Reference proteome</keyword>
<dbReference type="Gene3D" id="3.90.79.10">
    <property type="entry name" value="Nucleoside Triphosphate Pyrophosphohydrolase"/>
    <property type="match status" value="1"/>
</dbReference>
<evidence type="ECO:0000256" key="3">
    <source>
        <dbReference type="ARBA" id="ARBA00022723"/>
    </source>
</evidence>
<evidence type="ECO:0000256" key="5">
    <source>
        <dbReference type="ARBA" id="ARBA00022842"/>
    </source>
</evidence>
<evidence type="ECO:0000256" key="1">
    <source>
        <dbReference type="ARBA" id="ARBA00001936"/>
    </source>
</evidence>
<reference evidence="8" key="1">
    <citation type="journal article" date="2014" name="Int. J. Syst. Evol. Microbiol.">
        <title>Complete genome sequence of Corynebacterium casei LMG S-19264T (=DSM 44701T), isolated from a smear-ripened cheese.</title>
        <authorList>
            <consortium name="US DOE Joint Genome Institute (JGI-PGF)"/>
            <person name="Walter F."/>
            <person name="Albersmeier A."/>
            <person name="Kalinowski J."/>
            <person name="Ruckert C."/>
        </authorList>
    </citation>
    <scope>NUCLEOTIDE SEQUENCE</scope>
    <source>
        <strain evidence="8">CGMCC 1.12827</strain>
    </source>
</reference>
<protein>
    <recommendedName>
        <fullName evidence="7">Nudix hydrolase domain-containing protein</fullName>
    </recommendedName>
</protein>
<dbReference type="PROSITE" id="PS00893">
    <property type="entry name" value="NUDIX_BOX"/>
    <property type="match status" value="1"/>
</dbReference>
<organism evidence="8 9">
    <name type="scientific">Gordonia jinhuaensis</name>
    <dbReference type="NCBI Taxonomy" id="1517702"/>
    <lineage>
        <taxon>Bacteria</taxon>
        <taxon>Bacillati</taxon>
        <taxon>Actinomycetota</taxon>
        <taxon>Actinomycetes</taxon>
        <taxon>Mycobacteriales</taxon>
        <taxon>Gordoniaceae</taxon>
        <taxon>Gordonia</taxon>
    </lineage>
</organism>
<dbReference type="PROSITE" id="PS51462">
    <property type="entry name" value="NUDIX"/>
    <property type="match status" value="1"/>
</dbReference>
<proteinExistence type="predicted"/>
<dbReference type="GO" id="GO:0046872">
    <property type="term" value="F:metal ion binding"/>
    <property type="evidence" value="ECO:0007669"/>
    <property type="project" value="UniProtKB-KW"/>
</dbReference>
<dbReference type="InterPro" id="IPR020084">
    <property type="entry name" value="NUDIX_hydrolase_CS"/>
</dbReference>